<comment type="caution">
    <text evidence="3">The sequence shown here is derived from an EMBL/GenBank/DDBJ whole genome shotgun (WGS) entry which is preliminary data.</text>
</comment>
<keyword evidence="1" id="KW-0732">Signal</keyword>
<feature type="signal peptide" evidence="1">
    <location>
        <begin position="1"/>
        <end position="18"/>
    </location>
</feature>
<dbReference type="Proteomes" id="UP001597183">
    <property type="component" value="Unassembled WGS sequence"/>
</dbReference>
<protein>
    <submittedName>
        <fullName evidence="3">DUF4097 family beta strand repeat-containing protein</fullName>
    </submittedName>
</protein>
<sequence length="255" mass="25725">MTRRVALILAAVSVGALAGCDGVVGARMTFDDTETAKVTEVVLTGGASNVTVEADSSATETHIRREIWGGTDPGGSYTLTGGVLTLDGDCGRDCRVDFVVTTPAGTAVKGELRSGDVMLRGIGAVDLKLTSGDVMVENATGPVKVRTTSGDLNVNGGSAINLESNSGNLSVMDVTGPVTAKASSGDLTLKLSAAASVTASVNSGDIDLMVPAGDYRVRAMSGSGDRNIIGITDDPTSDKVLELRTGGGDLTVTGD</sequence>
<proteinExistence type="predicted"/>
<evidence type="ECO:0000259" key="2">
    <source>
        <dbReference type="Pfam" id="PF13349"/>
    </source>
</evidence>
<dbReference type="PROSITE" id="PS51257">
    <property type="entry name" value="PROKAR_LIPOPROTEIN"/>
    <property type="match status" value="1"/>
</dbReference>
<dbReference type="Pfam" id="PF13349">
    <property type="entry name" value="DUF4097"/>
    <property type="match status" value="1"/>
</dbReference>
<feature type="chain" id="PRO_5045890274" evidence="1">
    <location>
        <begin position="19"/>
        <end position="255"/>
    </location>
</feature>
<reference evidence="4" key="1">
    <citation type="journal article" date="2019" name="Int. J. Syst. Evol. Microbiol.">
        <title>The Global Catalogue of Microorganisms (GCM) 10K type strain sequencing project: providing services to taxonomists for standard genome sequencing and annotation.</title>
        <authorList>
            <consortium name="The Broad Institute Genomics Platform"/>
            <consortium name="The Broad Institute Genome Sequencing Center for Infectious Disease"/>
            <person name="Wu L."/>
            <person name="Ma J."/>
        </authorList>
    </citation>
    <scope>NUCLEOTIDE SEQUENCE [LARGE SCALE GENOMIC DNA]</scope>
    <source>
        <strain evidence="4">CCM 7526</strain>
    </source>
</reference>
<gene>
    <name evidence="3" type="ORF">ACFQ5G_15395</name>
</gene>
<dbReference type="RefSeq" id="WP_317788055.1">
    <property type="nucleotide sequence ID" value="NZ_AP028461.1"/>
</dbReference>
<keyword evidence="4" id="KW-1185">Reference proteome</keyword>
<evidence type="ECO:0000313" key="4">
    <source>
        <dbReference type="Proteomes" id="UP001597183"/>
    </source>
</evidence>
<dbReference type="EMBL" id="JBHTMK010000019">
    <property type="protein sequence ID" value="MFD1366737.1"/>
    <property type="molecule type" value="Genomic_DNA"/>
</dbReference>
<accession>A0ABW4A9J1</accession>
<feature type="domain" description="DUF4097" evidence="2">
    <location>
        <begin position="100"/>
        <end position="228"/>
    </location>
</feature>
<organism evidence="3 4">
    <name type="scientific">Actinoplanes sichuanensis</name>
    <dbReference type="NCBI Taxonomy" id="512349"/>
    <lineage>
        <taxon>Bacteria</taxon>
        <taxon>Bacillati</taxon>
        <taxon>Actinomycetota</taxon>
        <taxon>Actinomycetes</taxon>
        <taxon>Micromonosporales</taxon>
        <taxon>Micromonosporaceae</taxon>
        <taxon>Actinoplanes</taxon>
    </lineage>
</organism>
<evidence type="ECO:0000256" key="1">
    <source>
        <dbReference type="SAM" id="SignalP"/>
    </source>
</evidence>
<name>A0ABW4A9J1_9ACTN</name>
<dbReference type="InterPro" id="IPR025164">
    <property type="entry name" value="Toastrack_DUF4097"/>
</dbReference>
<evidence type="ECO:0000313" key="3">
    <source>
        <dbReference type="EMBL" id="MFD1366737.1"/>
    </source>
</evidence>